<evidence type="ECO:0008006" key="4">
    <source>
        <dbReference type="Google" id="ProtNLM"/>
    </source>
</evidence>
<name>A0A6N8L492_9SPHI</name>
<reference evidence="2 3" key="1">
    <citation type="submission" date="2019-12" db="EMBL/GenBank/DDBJ databases">
        <authorList>
            <person name="Dong K."/>
        </authorList>
    </citation>
    <scope>NUCLEOTIDE SEQUENCE [LARGE SCALE GENOMIC DNA]</scope>
    <source>
        <strain evidence="2 3">JCM 31225</strain>
    </source>
</reference>
<keyword evidence="1" id="KW-0472">Membrane</keyword>
<keyword evidence="3" id="KW-1185">Reference proteome</keyword>
<evidence type="ECO:0000256" key="1">
    <source>
        <dbReference type="SAM" id="Phobius"/>
    </source>
</evidence>
<keyword evidence="1" id="KW-0812">Transmembrane</keyword>
<accession>A0A6N8L492</accession>
<evidence type="ECO:0000313" key="2">
    <source>
        <dbReference type="EMBL" id="MVZ64127.1"/>
    </source>
</evidence>
<gene>
    <name evidence="2" type="ORF">GQF63_19055</name>
</gene>
<evidence type="ECO:0000313" key="3">
    <source>
        <dbReference type="Proteomes" id="UP000435036"/>
    </source>
</evidence>
<proteinExistence type="predicted"/>
<dbReference type="InterPro" id="IPR025695">
    <property type="entry name" value="DoxX-like"/>
</dbReference>
<dbReference type="RefSeq" id="WP_160370858.1">
    <property type="nucleotide sequence ID" value="NZ_WSQA01000022.1"/>
</dbReference>
<dbReference type="Proteomes" id="UP000435036">
    <property type="component" value="Unassembled WGS sequence"/>
</dbReference>
<feature type="transmembrane region" description="Helical" evidence="1">
    <location>
        <begin position="16"/>
        <end position="36"/>
    </location>
</feature>
<dbReference type="AlphaFoldDB" id="A0A6N8L492"/>
<comment type="caution">
    <text evidence="2">The sequence shown here is derived from an EMBL/GenBank/DDBJ whole genome shotgun (WGS) entry which is preliminary data.</text>
</comment>
<protein>
    <recommendedName>
        <fullName evidence="4">DoxX family protein</fullName>
    </recommendedName>
</protein>
<dbReference type="Pfam" id="PF13781">
    <property type="entry name" value="DoxX_3"/>
    <property type="match status" value="1"/>
</dbReference>
<keyword evidence="1" id="KW-1133">Transmembrane helix</keyword>
<feature type="transmembrane region" description="Helical" evidence="1">
    <location>
        <begin position="115"/>
        <end position="132"/>
    </location>
</feature>
<feature type="transmembrane region" description="Helical" evidence="1">
    <location>
        <begin position="57"/>
        <end position="78"/>
    </location>
</feature>
<dbReference type="OrthoDB" id="1365847at2"/>
<sequence length="139" mass="16307">MFRDGYKSGRLLIPGFLYRLFTFFIAAVWLINGLYCKILNQVPRHEEIVARILGPSYSRSITVVIGIAEVLMSIWIISRIKPTWSTWLQISLVAVMNLLEFFLARDLLLWGPWNLLFSLLFILFVYFQSFILQEEKKQA</sequence>
<organism evidence="2 3">
    <name type="scientific">Sphingobacterium humi</name>
    <dbReference type="NCBI Taxonomy" id="1796905"/>
    <lineage>
        <taxon>Bacteria</taxon>
        <taxon>Pseudomonadati</taxon>
        <taxon>Bacteroidota</taxon>
        <taxon>Sphingobacteriia</taxon>
        <taxon>Sphingobacteriales</taxon>
        <taxon>Sphingobacteriaceae</taxon>
        <taxon>Sphingobacterium</taxon>
    </lineage>
</organism>
<dbReference type="EMBL" id="WSQA01000022">
    <property type="protein sequence ID" value="MVZ64127.1"/>
    <property type="molecule type" value="Genomic_DNA"/>
</dbReference>